<evidence type="ECO:0000256" key="1">
    <source>
        <dbReference type="SAM" id="MobiDB-lite"/>
    </source>
</evidence>
<dbReference type="PaxDb" id="4113-PGSC0003DMT400008472"/>
<keyword evidence="3" id="KW-1185">Reference proteome</keyword>
<sequence>MERKTAETEKKLTAKAENHRIPASPSLPSIQSDSDSAESLSKDHTLSPSSLGPIFQQGEHNFKAKLVEFCRDLNLMAEMEKMQSQQNEDDNQSFDAFTAVMGHEHPGCLRLYG</sequence>
<dbReference type="Proteomes" id="UP000011115">
    <property type="component" value="Unassembled WGS sequence"/>
</dbReference>
<evidence type="ECO:0000313" key="2">
    <source>
        <dbReference type="EnsemblPlants" id="PGSC0003DMT400008472"/>
    </source>
</evidence>
<organism evidence="2 3">
    <name type="scientific">Solanum tuberosum</name>
    <name type="common">Potato</name>
    <dbReference type="NCBI Taxonomy" id="4113"/>
    <lineage>
        <taxon>Eukaryota</taxon>
        <taxon>Viridiplantae</taxon>
        <taxon>Streptophyta</taxon>
        <taxon>Embryophyta</taxon>
        <taxon>Tracheophyta</taxon>
        <taxon>Spermatophyta</taxon>
        <taxon>Magnoliopsida</taxon>
        <taxon>eudicotyledons</taxon>
        <taxon>Gunneridae</taxon>
        <taxon>Pentapetalae</taxon>
        <taxon>asterids</taxon>
        <taxon>lamiids</taxon>
        <taxon>Solanales</taxon>
        <taxon>Solanaceae</taxon>
        <taxon>Solanoideae</taxon>
        <taxon>Solaneae</taxon>
        <taxon>Solanum</taxon>
    </lineage>
</organism>
<dbReference type="Gramene" id="PGSC0003DMT400008472">
    <property type="protein sequence ID" value="PGSC0003DMT400008472"/>
    <property type="gene ID" value="PGSC0003DMG400003278"/>
</dbReference>
<feature type="compositionally biased region" description="Polar residues" evidence="1">
    <location>
        <begin position="26"/>
        <end position="39"/>
    </location>
</feature>
<reference evidence="2" key="2">
    <citation type="submission" date="2015-06" db="UniProtKB">
        <authorList>
            <consortium name="EnsemblPlants"/>
        </authorList>
    </citation>
    <scope>IDENTIFICATION</scope>
    <source>
        <strain evidence="2">DM1-3 516 R44</strain>
    </source>
</reference>
<dbReference type="EnsemblPlants" id="PGSC0003DMT400008472">
    <property type="protein sequence ID" value="PGSC0003DMT400008472"/>
    <property type="gene ID" value="PGSC0003DMG400003278"/>
</dbReference>
<accession>M0ZUL9</accession>
<dbReference type="HOGENOM" id="CLU_2137965_0_0_1"/>
<feature type="compositionally biased region" description="Basic and acidic residues" evidence="1">
    <location>
        <begin position="1"/>
        <end position="20"/>
    </location>
</feature>
<protein>
    <submittedName>
        <fullName evidence="2">Uncharacterized protein</fullName>
    </submittedName>
</protein>
<proteinExistence type="predicted"/>
<evidence type="ECO:0000313" key="3">
    <source>
        <dbReference type="Proteomes" id="UP000011115"/>
    </source>
</evidence>
<feature type="region of interest" description="Disordered" evidence="1">
    <location>
        <begin position="1"/>
        <end position="55"/>
    </location>
</feature>
<dbReference type="AlphaFoldDB" id="M0ZUL9"/>
<name>M0ZUL9_SOLTU</name>
<dbReference type="InParanoid" id="M0ZUL9"/>
<reference evidence="3" key="1">
    <citation type="journal article" date="2011" name="Nature">
        <title>Genome sequence and analysis of the tuber crop potato.</title>
        <authorList>
            <consortium name="The Potato Genome Sequencing Consortium"/>
        </authorList>
    </citation>
    <scope>NUCLEOTIDE SEQUENCE [LARGE SCALE GENOMIC DNA]</scope>
    <source>
        <strain evidence="3">cv. DM1-3 516 R44</strain>
    </source>
</reference>